<reference evidence="3 4" key="1">
    <citation type="submission" date="2018-03" db="EMBL/GenBank/DDBJ databases">
        <title>Genomic Encyclopedia of Archaeal and Bacterial Type Strains, Phase II (KMG-II): from individual species to whole genera.</title>
        <authorList>
            <person name="Goeker M."/>
        </authorList>
    </citation>
    <scope>NUCLEOTIDE SEQUENCE [LARGE SCALE GENOMIC DNA]</scope>
    <source>
        <strain evidence="3 4">DSM 45348</strain>
    </source>
</reference>
<feature type="transmembrane region" description="Helical" evidence="1">
    <location>
        <begin position="167"/>
        <end position="187"/>
    </location>
</feature>
<evidence type="ECO:0000256" key="1">
    <source>
        <dbReference type="SAM" id="Phobius"/>
    </source>
</evidence>
<dbReference type="InterPro" id="IPR018929">
    <property type="entry name" value="DUF2510"/>
</dbReference>
<feature type="transmembrane region" description="Helical" evidence="1">
    <location>
        <begin position="143"/>
        <end position="161"/>
    </location>
</feature>
<proteinExistence type="predicted"/>
<dbReference type="AlphaFoldDB" id="A0A2T0S3M7"/>
<accession>A0A2T0S3M7</accession>
<organism evidence="3 4">
    <name type="scientific">Pseudosporangium ferrugineum</name>
    <dbReference type="NCBI Taxonomy" id="439699"/>
    <lineage>
        <taxon>Bacteria</taxon>
        <taxon>Bacillati</taxon>
        <taxon>Actinomycetota</taxon>
        <taxon>Actinomycetes</taxon>
        <taxon>Micromonosporales</taxon>
        <taxon>Micromonosporaceae</taxon>
        <taxon>Pseudosporangium</taxon>
    </lineage>
</organism>
<sequence>MTYIPPTVAPAGWYADPHNAAAQRWWDGTQWTSHMQLVTPPVPAFAGSADAPLLASTAATYVSQHEPRSAYSLHAGQAGRPAGTRLPPWPVIVAVAVVGLYAVLSSLLRLLANGFGAYQAGGMVGSVLVALVAYLLWKGRRGAWVVTLVFGTLGIVSRLVMGDPLGAALAAAVVLLLATPESARAWFRS</sequence>
<feature type="transmembrane region" description="Helical" evidence="1">
    <location>
        <begin position="117"/>
        <end position="136"/>
    </location>
</feature>
<evidence type="ECO:0000259" key="2">
    <source>
        <dbReference type="Pfam" id="PF10708"/>
    </source>
</evidence>
<dbReference type="OrthoDB" id="4463773at2"/>
<dbReference type="RefSeq" id="WP_106128128.1">
    <property type="nucleotide sequence ID" value="NZ_PVZG01000009.1"/>
</dbReference>
<keyword evidence="1" id="KW-1133">Transmembrane helix</keyword>
<dbReference type="Pfam" id="PF10708">
    <property type="entry name" value="DUF2510"/>
    <property type="match status" value="1"/>
</dbReference>
<keyword evidence="1" id="KW-0812">Transmembrane</keyword>
<evidence type="ECO:0000313" key="3">
    <source>
        <dbReference type="EMBL" id="PRY28031.1"/>
    </source>
</evidence>
<evidence type="ECO:0000313" key="4">
    <source>
        <dbReference type="Proteomes" id="UP000239209"/>
    </source>
</evidence>
<dbReference type="Proteomes" id="UP000239209">
    <property type="component" value="Unassembled WGS sequence"/>
</dbReference>
<keyword evidence="4" id="KW-1185">Reference proteome</keyword>
<name>A0A2T0S3M7_9ACTN</name>
<gene>
    <name evidence="3" type="ORF">CLV70_109187</name>
</gene>
<dbReference type="EMBL" id="PVZG01000009">
    <property type="protein sequence ID" value="PRY28031.1"/>
    <property type="molecule type" value="Genomic_DNA"/>
</dbReference>
<feature type="transmembrane region" description="Helical" evidence="1">
    <location>
        <begin position="89"/>
        <end position="111"/>
    </location>
</feature>
<feature type="domain" description="DUF2510" evidence="2">
    <location>
        <begin position="11"/>
        <end position="43"/>
    </location>
</feature>
<protein>
    <submittedName>
        <fullName evidence="3">Uncharacterized protein DUF2510</fullName>
    </submittedName>
</protein>
<comment type="caution">
    <text evidence="3">The sequence shown here is derived from an EMBL/GenBank/DDBJ whole genome shotgun (WGS) entry which is preliminary data.</text>
</comment>
<keyword evidence="1" id="KW-0472">Membrane</keyword>